<keyword evidence="2 3" id="KW-0418">Kinase</keyword>
<dbReference type="GO" id="GO:0005524">
    <property type="term" value="F:ATP binding"/>
    <property type="evidence" value="ECO:0007669"/>
    <property type="project" value="UniProtKB-UniRule"/>
</dbReference>
<feature type="binding site" evidence="3">
    <location>
        <position position="227"/>
    </location>
    <ligand>
        <name>ATP</name>
        <dbReference type="ChEBI" id="CHEBI:30616"/>
    </ligand>
</feature>
<dbReference type="EC" id="2.7.1.15" evidence="3"/>
<feature type="domain" description="Carbohydrate kinase PfkB" evidence="4">
    <location>
        <begin position="19"/>
        <end position="256"/>
    </location>
</feature>
<dbReference type="HAMAP" id="MF_01987">
    <property type="entry name" value="Ribokinase"/>
    <property type="match status" value="1"/>
</dbReference>
<feature type="domain" description="Carbohydrate kinase PfkB" evidence="4">
    <location>
        <begin position="327"/>
        <end position="402"/>
    </location>
</feature>
<dbReference type="OrthoDB" id="415590at2759"/>
<gene>
    <name evidence="5" type="ORF">F1559_001847</name>
</gene>
<comment type="subunit">
    <text evidence="3">Homodimer.</text>
</comment>
<dbReference type="InterPro" id="IPR029056">
    <property type="entry name" value="Ribokinase-like"/>
</dbReference>
<keyword evidence="6" id="KW-1185">Reference proteome</keyword>
<evidence type="ECO:0000259" key="4">
    <source>
        <dbReference type="Pfam" id="PF00294"/>
    </source>
</evidence>
<comment type="cofactor">
    <cofactor evidence="3">
        <name>Mg(2+)</name>
        <dbReference type="ChEBI" id="CHEBI:18420"/>
    </cofactor>
    <text evidence="3">Requires a divalent cation, most likely magnesium in vivo, as an electrophilic catalyst to aid phosphoryl group transfer. It is the chelate of the metal and the nucleotide that is the actual substrate.</text>
</comment>
<keyword evidence="3" id="KW-0630">Potassium</keyword>
<comment type="caution">
    <text evidence="5">The sequence shown here is derived from an EMBL/GenBank/DDBJ whole genome shotgun (WGS) entry which is preliminary data.</text>
</comment>
<dbReference type="GO" id="GO:0005829">
    <property type="term" value="C:cytosol"/>
    <property type="evidence" value="ECO:0007669"/>
    <property type="project" value="TreeGrafter"/>
</dbReference>
<dbReference type="GO" id="GO:0019303">
    <property type="term" value="P:D-ribose catabolic process"/>
    <property type="evidence" value="ECO:0007669"/>
    <property type="project" value="UniProtKB-UniRule"/>
</dbReference>
<dbReference type="SUPFAM" id="SSF53613">
    <property type="entry name" value="Ribokinase-like"/>
    <property type="match status" value="1"/>
</dbReference>
<feature type="binding site" evidence="3">
    <location>
        <position position="390"/>
    </location>
    <ligand>
        <name>K(+)</name>
        <dbReference type="ChEBI" id="CHEBI:29103"/>
    </ligand>
</feature>
<protein>
    <recommendedName>
        <fullName evidence="3">Ribokinase</fullName>
        <shortName evidence="3">RK</shortName>
        <ecNumber evidence="3">2.7.1.15</ecNumber>
    </recommendedName>
</protein>
<dbReference type="EMBL" id="VWRR01000011">
    <property type="protein sequence ID" value="KAF6002174.1"/>
    <property type="molecule type" value="Genomic_DNA"/>
</dbReference>
<feature type="binding site" evidence="3">
    <location>
        <position position="399"/>
    </location>
    <ligand>
        <name>K(+)</name>
        <dbReference type="ChEBI" id="CHEBI:29103"/>
    </ligand>
</feature>
<keyword evidence="3" id="KW-0547">Nucleotide-binding</keyword>
<dbReference type="UniPathway" id="UPA00916">
    <property type="reaction ID" value="UER00889"/>
</dbReference>
<evidence type="ECO:0000313" key="6">
    <source>
        <dbReference type="Proteomes" id="UP000530660"/>
    </source>
</evidence>
<evidence type="ECO:0000256" key="1">
    <source>
        <dbReference type="ARBA" id="ARBA00022679"/>
    </source>
</evidence>
<dbReference type="AlphaFoldDB" id="A0A7J7IHI0"/>
<feature type="binding site" evidence="3">
    <location>
        <position position="331"/>
    </location>
    <ligand>
        <name>K(+)</name>
        <dbReference type="ChEBI" id="CHEBI:29103"/>
    </ligand>
</feature>
<evidence type="ECO:0000313" key="5">
    <source>
        <dbReference type="EMBL" id="KAF6002174.1"/>
    </source>
</evidence>
<keyword evidence="3" id="KW-0119">Carbohydrate metabolism</keyword>
<reference evidence="5 6" key="1">
    <citation type="journal article" date="2020" name="J. Phycol.">
        <title>Comparative genome analysis reveals Cyanidiococcus gen. nov., a new extremophilic red algal genus sister to Cyanidioschyzon (Cyanidioschyzonaceae, Rhodophyta).</title>
        <authorList>
            <person name="Liu S.-L."/>
            <person name="Chiang Y.-R."/>
            <person name="Yoon H.S."/>
            <person name="Fu H.-Y."/>
        </authorList>
    </citation>
    <scope>NUCLEOTIDE SEQUENCE [LARGE SCALE GENOMIC DNA]</scope>
    <source>
        <strain evidence="5 6">THAL066</strain>
    </source>
</reference>
<keyword evidence="3" id="KW-0479">Metal-binding</keyword>
<comment type="pathway">
    <text evidence="3">Carbohydrate metabolism; D-ribose degradation; D-ribose 5-phosphate from beta-D-ribopyranose: step 2/2.</text>
</comment>
<comment type="function">
    <text evidence="3">Catalyzes the phosphorylation of ribose at O-5 in a reaction requiring ATP and magnesium. The resulting D-ribose-5-phosphate can then be used either for sythesis of nucleotides, histidine, and tryptophan, or as a component of the pentose phosphate pathway.</text>
</comment>
<feature type="binding site" evidence="3">
    <location>
        <position position="393"/>
    </location>
    <ligand>
        <name>K(+)</name>
        <dbReference type="ChEBI" id="CHEBI:29103"/>
    </ligand>
</feature>
<dbReference type="PANTHER" id="PTHR10584">
    <property type="entry name" value="SUGAR KINASE"/>
    <property type="match status" value="1"/>
</dbReference>
<name>A0A7J7IHI0_9RHOD</name>
<dbReference type="InterPro" id="IPR011877">
    <property type="entry name" value="Ribokinase"/>
</dbReference>
<comment type="similarity">
    <text evidence="3">Belongs to the carbohydrate kinase PfkB family. Ribokinase subfamily.</text>
</comment>
<feature type="binding site" evidence="3">
    <location>
        <position position="329"/>
    </location>
    <ligand>
        <name>K(+)</name>
        <dbReference type="ChEBI" id="CHEBI:29103"/>
    </ligand>
</feature>
<keyword evidence="1 3" id="KW-0808">Transferase</keyword>
<keyword evidence="3" id="KW-0067">ATP-binding</keyword>
<feature type="active site" description="Proton acceptor" evidence="3">
    <location>
        <position position="335"/>
    </location>
</feature>
<feature type="binding site" evidence="3">
    <location>
        <position position="395"/>
    </location>
    <ligand>
        <name>K(+)</name>
        <dbReference type="ChEBI" id="CHEBI:29103"/>
    </ligand>
</feature>
<organism evidence="5 6">
    <name type="scientific">Cyanidiococcus yangmingshanensis</name>
    <dbReference type="NCBI Taxonomy" id="2690220"/>
    <lineage>
        <taxon>Eukaryota</taxon>
        <taxon>Rhodophyta</taxon>
        <taxon>Bangiophyceae</taxon>
        <taxon>Cyanidiales</taxon>
        <taxon>Cyanidiaceae</taxon>
        <taxon>Cyanidiococcus</taxon>
    </lineage>
</organism>
<feature type="binding site" evidence="3">
    <location>
        <begin position="334"/>
        <end position="335"/>
    </location>
    <ligand>
        <name>ATP</name>
        <dbReference type="ChEBI" id="CHEBI:30616"/>
    </ligand>
</feature>
<comment type="catalytic activity">
    <reaction evidence="3">
        <text>D-ribose + ATP = D-ribose 5-phosphate + ADP + H(+)</text>
        <dbReference type="Rhea" id="RHEA:13697"/>
        <dbReference type="ChEBI" id="CHEBI:15378"/>
        <dbReference type="ChEBI" id="CHEBI:30616"/>
        <dbReference type="ChEBI" id="CHEBI:47013"/>
        <dbReference type="ChEBI" id="CHEBI:78346"/>
        <dbReference type="ChEBI" id="CHEBI:456216"/>
        <dbReference type="EC" id="2.7.1.15"/>
    </reaction>
</comment>
<evidence type="ECO:0000256" key="3">
    <source>
        <dbReference type="HAMAP-Rule" id="MF_03215"/>
    </source>
</evidence>
<feature type="binding site" evidence="3">
    <location>
        <begin position="58"/>
        <end position="62"/>
    </location>
    <ligand>
        <name>substrate</name>
    </ligand>
</feature>
<keyword evidence="3" id="KW-0460">Magnesium</keyword>
<keyword evidence="3" id="KW-0539">Nucleus</keyword>
<comment type="caution">
    <text evidence="3">Lacks conserved residue(s) required for the propagation of feature annotation.</text>
</comment>
<feature type="binding site" evidence="3">
    <location>
        <position position="335"/>
    </location>
    <ligand>
        <name>substrate</name>
    </ligand>
</feature>
<dbReference type="Pfam" id="PF00294">
    <property type="entry name" value="PfkB"/>
    <property type="match status" value="2"/>
</dbReference>
<dbReference type="Gene3D" id="3.40.1190.20">
    <property type="match status" value="1"/>
</dbReference>
<accession>A0A7J7IHI0</accession>
<sequence>MGGASAGQVERRLTPCSVLVVGSSNTDYVLAGIARLPQLGETVLVQGPKVSFQVTPGGKSANASISSSRYFSGRNDGTVCLIASVGKDENGRNALQNYEREGVFAALSKQSGEEASGVALILVTHSGENAILVAPGANSILTPDDFQDHAADGQGNVRLEELRTASVVLMQLEIPMDTVRWVADALFTPPLPALGPLLLLNLAPLGADVTEAMLEALFAHSPIIIVNELECKQLMKTLLASNPEEVSVALNQAEQGEWRGCQTRVMERAPSLRALIVTLGAAGACALHRFGARVASESSALTETSTSRMTLEWLHEPAELLPDFGPVVDTTGAGDCFCGVLAAALAEELAKRCQQTARPMKSSPTTGVVDLDAKEFGRAFRFATAAATLSVTRKGAQQSFPKREEVERFIRQLQKRPAAPSVPVQSAASPFGYTALH</sequence>
<feature type="binding site" evidence="3">
    <location>
        <position position="173"/>
    </location>
    <ligand>
        <name>substrate</name>
    </ligand>
</feature>
<proteinExistence type="inferred from homology"/>
<keyword evidence="3" id="KW-0963">Cytoplasm</keyword>
<dbReference type="GO" id="GO:0004747">
    <property type="term" value="F:ribokinase activity"/>
    <property type="evidence" value="ECO:0007669"/>
    <property type="project" value="UniProtKB-UniRule"/>
</dbReference>
<dbReference type="GO" id="GO:0046872">
    <property type="term" value="F:metal ion binding"/>
    <property type="evidence" value="ECO:0007669"/>
    <property type="project" value="UniProtKB-KW"/>
</dbReference>
<feature type="binding site" evidence="3">
    <location>
        <begin position="25"/>
        <end position="27"/>
    </location>
    <ligand>
        <name>substrate</name>
    </ligand>
</feature>
<dbReference type="InterPro" id="IPR011611">
    <property type="entry name" value="PfkB_dom"/>
</dbReference>
<comment type="subcellular location">
    <subcellularLocation>
        <location evidence="3">Cytoplasm</location>
    </subcellularLocation>
    <subcellularLocation>
        <location evidence="3">Nucleus</location>
    </subcellularLocation>
</comment>
<comment type="activity regulation">
    <text evidence="3">Activated by a monovalent cation that binds near, but not in, the active site. The most likely occupant of the site in vivo is potassium. Ion binding induces a conformational change that may alter substrate affinity.</text>
</comment>
<dbReference type="PANTHER" id="PTHR10584:SF166">
    <property type="entry name" value="RIBOKINASE"/>
    <property type="match status" value="1"/>
</dbReference>
<evidence type="ECO:0000256" key="2">
    <source>
        <dbReference type="ARBA" id="ARBA00022777"/>
    </source>
</evidence>
<dbReference type="GO" id="GO:0005634">
    <property type="term" value="C:nucleus"/>
    <property type="evidence" value="ECO:0007669"/>
    <property type="project" value="UniProtKB-SubCell"/>
</dbReference>
<dbReference type="Proteomes" id="UP000530660">
    <property type="component" value="Unassembled WGS sequence"/>
</dbReference>
<feature type="binding site" evidence="3">
    <location>
        <begin position="278"/>
        <end position="283"/>
    </location>
    <ligand>
        <name>ATP</name>
        <dbReference type="ChEBI" id="CHEBI:30616"/>
    </ligand>
</feature>